<evidence type="ECO:0000313" key="3">
    <source>
        <dbReference type="EMBL" id="CAD8161682.1"/>
    </source>
</evidence>
<dbReference type="OMA" id="DQQDKYQ"/>
<dbReference type="GO" id="GO:0004674">
    <property type="term" value="F:protein serine/threonine kinase activity"/>
    <property type="evidence" value="ECO:0007669"/>
    <property type="project" value="TreeGrafter"/>
</dbReference>
<accession>A0A8S1UDD1</accession>
<dbReference type="PANTHER" id="PTHR44167">
    <property type="entry name" value="OVARIAN-SPECIFIC SERINE/THREONINE-PROTEIN KINASE LOK-RELATED"/>
    <property type="match status" value="1"/>
</dbReference>
<dbReference type="SMART" id="SM00220">
    <property type="entry name" value="S_TKc"/>
    <property type="match status" value="1"/>
</dbReference>
<dbReference type="InterPro" id="IPR000719">
    <property type="entry name" value="Prot_kinase_dom"/>
</dbReference>
<dbReference type="Proteomes" id="UP000683925">
    <property type="component" value="Unassembled WGS sequence"/>
</dbReference>
<dbReference type="Pfam" id="PF00069">
    <property type="entry name" value="Pkinase"/>
    <property type="match status" value="1"/>
</dbReference>
<dbReference type="OrthoDB" id="320819at2759"/>
<dbReference type="CDD" id="cd14014">
    <property type="entry name" value="STKc_PknB_like"/>
    <property type="match status" value="1"/>
</dbReference>
<feature type="coiled-coil region" evidence="1">
    <location>
        <begin position="316"/>
        <end position="581"/>
    </location>
</feature>
<proteinExistence type="predicted"/>
<gene>
    <name evidence="3" type="ORF">POCTA_138.1.T0400153</name>
</gene>
<comment type="caution">
    <text evidence="3">The sequence shown here is derived from an EMBL/GenBank/DDBJ whole genome shotgun (WGS) entry which is preliminary data.</text>
</comment>
<feature type="domain" description="Protein kinase" evidence="2">
    <location>
        <begin position="15"/>
        <end position="288"/>
    </location>
</feature>
<dbReference type="GO" id="GO:0005634">
    <property type="term" value="C:nucleus"/>
    <property type="evidence" value="ECO:0007669"/>
    <property type="project" value="TreeGrafter"/>
</dbReference>
<dbReference type="AlphaFoldDB" id="A0A8S1UDD1"/>
<evidence type="ECO:0000313" key="4">
    <source>
        <dbReference type="Proteomes" id="UP000683925"/>
    </source>
</evidence>
<dbReference type="GO" id="GO:0005524">
    <property type="term" value="F:ATP binding"/>
    <property type="evidence" value="ECO:0007669"/>
    <property type="project" value="InterPro"/>
</dbReference>
<keyword evidence="1" id="KW-0175">Coiled coil</keyword>
<evidence type="ECO:0000256" key="1">
    <source>
        <dbReference type="SAM" id="Coils"/>
    </source>
</evidence>
<dbReference type="PROSITE" id="PS50011">
    <property type="entry name" value="PROTEIN_KINASE_DOM"/>
    <property type="match status" value="1"/>
</dbReference>
<feature type="coiled-coil region" evidence="1">
    <location>
        <begin position="708"/>
        <end position="749"/>
    </location>
</feature>
<feature type="coiled-coil region" evidence="1">
    <location>
        <begin position="624"/>
        <end position="651"/>
    </location>
</feature>
<protein>
    <recommendedName>
        <fullName evidence="2">Protein kinase domain-containing protein</fullName>
    </recommendedName>
</protein>
<evidence type="ECO:0000259" key="2">
    <source>
        <dbReference type="PROSITE" id="PS50011"/>
    </source>
</evidence>
<dbReference type="PANTHER" id="PTHR44167:SF18">
    <property type="entry name" value="PROTEIN KINASE DOMAIN-CONTAINING PROTEIN"/>
    <property type="match status" value="1"/>
</dbReference>
<keyword evidence="4" id="KW-1185">Reference proteome</keyword>
<name>A0A8S1UDD1_PAROT</name>
<organism evidence="3 4">
    <name type="scientific">Paramecium octaurelia</name>
    <dbReference type="NCBI Taxonomy" id="43137"/>
    <lineage>
        <taxon>Eukaryota</taxon>
        <taxon>Sar</taxon>
        <taxon>Alveolata</taxon>
        <taxon>Ciliophora</taxon>
        <taxon>Intramacronucleata</taxon>
        <taxon>Oligohymenophorea</taxon>
        <taxon>Peniculida</taxon>
        <taxon>Parameciidae</taxon>
        <taxon>Paramecium</taxon>
    </lineage>
</organism>
<dbReference type="EMBL" id="CAJJDP010000040">
    <property type="protein sequence ID" value="CAD8161682.1"/>
    <property type="molecule type" value="Genomic_DNA"/>
</dbReference>
<dbReference type="GO" id="GO:0044773">
    <property type="term" value="P:mitotic DNA damage checkpoint signaling"/>
    <property type="evidence" value="ECO:0007669"/>
    <property type="project" value="TreeGrafter"/>
</dbReference>
<sequence length="841" mass="99976">MIIEAPNQQFPNRKFQALFQLGKGAQGSVYLVKSINWGINDQKQFAIKQQANFNDNELQTLNMIIKYQNNQFNQASQVIKIYEICQYNNKVLLIMESGEQDLYKYIEQQQQLSLDSKIKIMKQLSQSIYFFHETLKLIHRDIKPENFIKVGDEFKLIDFGLAKTTQDLFMTQNVGTPQFQAPEIIQYKQDYTCAVDIWSLGCVFYELCKSQVLFQANTIQEIQNIVLNFNSKYLEDKLNQDEMPQSLKNLLIQMIQPNPKDRLSIKEVVNKLNQIQIEQSGNQNNNFIVQNGFQKNNQQFQQQNNFPQINQQIKFNPQMQQEKQQIQQQQQQQQQLKDQDQKQIEQTTLIQQIITILERSNTQEQFKNLQDQQDKYQQTITQQIQQLQNQFETNLNELKNEFKDQNNQQIKVQNCNNENFNKVIQEYQLNIKELKLKIKEQDIEIKELNQSLIQFQTKIQELNNQIHVSKDKEQAYQQLDQQNKELIKDIEQQQQMKQSQLQREIQDQKNLIENYEKNSKQYQEKLSELNQSINQYKSQEKILQNKIQENEKKIQEYQDFNQNQKMQLQQLNQIIQNSQQIKEQEDKSEILINKILLQLEKQDNQIQLQYNILSEKKCKENLQQNEKEKKIQDYQEIIQNQQVQLLKLNQIIADSKQIEELENQFGTQILKILDSLENQQNQKLIQLQQTIVTELKSIKINSQNQSGQNVYQEKLEELIQLNAQLQNTVQQQECQLQQKNIQIDIVRSETKRLLENLKKNSIQPQNINMHIRQSIAALIAQQIKDIQQIFQIIDEAKNQIVSFLQENKNHSINQDKGFASDLEYIKSQSSLLCDFLRKLKK</sequence>
<dbReference type="GO" id="GO:0005737">
    <property type="term" value="C:cytoplasm"/>
    <property type="evidence" value="ECO:0007669"/>
    <property type="project" value="TreeGrafter"/>
</dbReference>
<reference evidence="3" key="1">
    <citation type="submission" date="2021-01" db="EMBL/GenBank/DDBJ databases">
        <authorList>
            <consortium name="Genoscope - CEA"/>
            <person name="William W."/>
        </authorList>
    </citation>
    <scope>NUCLEOTIDE SEQUENCE</scope>
</reference>